<dbReference type="PANTHER" id="PTHR46476:SF8">
    <property type="entry name" value="CHITINASE 2-LIKE"/>
    <property type="match status" value="1"/>
</dbReference>
<dbReference type="EMBL" id="JARPOI010000001">
    <property type="protein sequence ID" value="KAJ9188931.1"/>
    <property type="molecule type" value="Genomic_DNA"/>
</dbReference>
<dbReference type="InterPro" id="IPR001579">
    <property type="entry name" value="Glyco_hydro_18_chit_AS"/>
</dbReference>
<evidence type="ECO:0000256" key="4">
    <source>
        <dbReference type="RuleBase" id="RU004453"/>
    </source>
</evidence>
<dbReference type="InterPro" id="IPR001223">
    <property type="entry name" value="Glyco_hydro18_cat"/>
</dbReference>
<keyword evidence="2 3" id="KW-0326">Glycosidase</keyword>
<evidence type="ECO:0000313" key="8">
    <source>
        <dbReference type="Proteomes" id="UP001174677"/>
    </source>
</evidence>
<evidence type="ECO:0000313" key="7">
    <source>
        <dbReference type="EMBL" id="KAJ9188931.1"/>
    </source>
</evidence>
<dbReference type="Gene3D" id="3.20.20.80">
    <property type="entry name" value="Glycosidases"/>
    <property type="match status" value="1"/>
</dbReference>
<dbReference type="InterPro" id="IPR017853">
    <property type="entry name" value="GH"/>
</dbReference>
<feature type="chain" id="PRO_5045711511" description="GH18 domain-containing protein" evidence="5">
    <location>
        <begin position="26"/>
        <end position="302"/>
    </location>
</feature>
<protein>
    <recommendedName>
        <fullName evidence="6">GH18 domain-containing protein</fullName>
    </recommendedName>
</protein>
<evidence type="ECO:0000256" key="3">
    <source>
        <dbReference type="RuleBase" id="RU000489"/>
    </source>
</evidence>
<feature type="signal peptide" evidence="5">
    <location>
        <begin position="1"/>
        <end position="25"/>
    </location>
</feature>
<dbReference type="CDD" id="cd06544">
    <property type="entry name" value="GH18_narbonin"/>
    <property type="match status" value="1"/>
</dbReference>
<keyword evidence="8" id="KW-1185">Reference proteome</keyword>
<dbReference type="InterPro" id="IPR000677">
    <property type="entry name" value="Chitinase-like"/>
</dbReference>
<dbReference type="SUPFAM" id="SSF51445">
    <property type="entry name" value="(Trans)glycosidases"/>
    <property type="match status" value="1"/>
</dbReference>
<comment type="caution">
    <text evidence="7">The sequence shown here is derived from an EMBL/GenBank/DDBJ whole genome shotgun (WGS) entry which is preliminary data.</text>
</comment>
<dbReference type="PROSITE" id="PS01095">
    <property type="entry name" value="GH18_1"/>
    <property type="match status" value="1"/>
</dbReference>
<evidence type="ECO:0000259" key="6">
    <source>
        <dbReference type="PROSITE" id="PS51910"/>
    </source>
</evidence>
<name>A0ABQ9NBC7_HEVBR</name>
<keyword evidence="1 3" id="KW-0378">Hydrolase</keyword>
<reference evidence="7" key="1">
    <citation type="journal article" date="2023" name="Plant Biotechnol. J.">
        <title>Chromosome-level wild Hevea brasiliensis genome provides new tools for genomic-assisted breeding and valuable loci to elevate rubber yield.</title>
        <authorList>
            <person name="Cheng H."/>
            <person name="Song X."/>
            <person name="Hu Y."/>
            <person name="Wu T."/>
            <person name="Yang Q."/>
            <person name="An Z."/>
            <person name="Feng S."/>
            <person name="Deng Z."/>
            <person name="Wu W."/>
            <person name="Zeng X."/>
            <person name="Tu M."/>
            <person name="Wang X."/>
            <person name="Huang H."/>
        </authorList>
    </citation>
    <scope>NUCLEOTIDE SEQUENCE</scope>
    <source>
        <strain evidence="7">MT/VB/25A 57/8</strain>
    </source>
</reference>
<sequence>MELSNSNFLFLAVTILFLFFTASQGANSKLFREYIGAESESIKLSHVPINSGVDFHFILSFAIDYTSLENPSPTNGKFKAFWASSHVTPEEIALIKDNNPNVKVAVSLGGDSIGGEKAYFAPKSIESWVKNAVSSLTHMIKHYNIDGIDIDYEHFRSDPDTFSECIGRLITSLKESGTISFSSIAPYDDDGEVQSHYLVLWKHHGNAIDYVNFQFYAYDKISPSQFVKLFNKQAAHYGGGQILASFISDGSNGGLGPHNGFLEACKELKEQDKLGGIFIWSADDSSKHGFKGEKESQAFLAA</sequence>
<evidence type="ECO:0000256" key="5">
    <source>
        <dbReference type="SAM" id="SignalP"/>
    </source>
</evidence>
<keyword evidence="5" id="KW-0732">Signal</keyword>
<evidence type="ECO:0000256" key="2">
    <source>
        <dbReference type="ARBA" id="ARBA00023295"/>
    </source>
</evidence>
<feature type="domain" description="GH18" evidence="6">
    <location>
        <begin position="29"/>
        <end position="302"/>
    </location>
</feature>
<dbReference type="PRINTS" id="PR00551">
    <property type="entry name" value="2SGLOBULIN"/>
</dbReference>
<evidence type="ECO:0000256" key="1">
    <source>
        <dbReference type="ARBA" id="ARBA00022801"/>
    </source>
</evidence>
<organism evidence="7 8">
    <name type="scientific">Hevea brasiliensis</name>
    <name type="common">Para rubber tree</name>
    <name type="synonym">Siphonia brasiliensis</name>
    <dbReference type="NCBI Taxonomy" id="3981"/>
    <lineage>
        <taxon>Eukaryota</taxon>
        <taxon>Viridiplantae</taxon>
        <taxon>Streptophyta</taxon>
        <taxon>Embryophyta</taxon>
        <taxon>Tracheophyta</taxon>
        <taxon>Spermatophyta</taxon>
        <taxon>Magnoliopsida</taxon>
        <taxon>eudicotyledons</taxon>
        <taxon>Gunneridae</taxon>
        <taxon>Pentapetalae</taxon>
        <taxon>rosids</taxon>
        <taxon>fabids</taxon>
        <taxon>Malpighiales</taxon>
        <taxon>Euphorbiaceae</taxon>
        <taxon>Crotonoideae</taxon>
        <taxon>Micrandreae</taxon>
        <taxon>Hevea</taxon>
    </lineage>
</organism>
<dbReference type="Proteomes" id="UP001174677">
    <property type="component" value="Chromosome 1"/>
</dbReference>
<accession>A0ABQ9NBC7</accession>
<proteinExistence type="inferred from homology"/>
<comment type="similarity">
    <text evidence="4">Belongs to the glycosyl hydrolase 18 family.</text>
</comment>
<dbReference type="PANTHER" id="PTHR46476">
    <property type="entry name" value="CHITINASE 2-LIKE"/>
    <property type="match status" value="1"/>
</dbReference>
<dbReference type="Pfam" id="PF00704">
    <property type="entry name" value="Glyco_hydro_18"/>
    <property type="match status" value="1"/>
</dbReference>
<dbReference type="PROSITE" id="PS51910">
    <property type="entry name" value="GH18_2"/>
    <property type="match status" value="1"/>
</dbReference>
<gene>
    <name evidence="7" type="ORF">P3X46_000281</name>
</gene>